<evidence type="ECO:0000256" key="7">
    <source>
        <dbReference type="ARBA" id="ARBA00047615"/>
    </source>
</evidence>
<keyword evidence="5 10" id="KW-0418">Kinase</keyword>
<keyword evidence="3 10" id="KW-0808">Transferase</keyword>
<dbReference type="GO" id="GO:0036431">
    <property type="term" value="F:dCMP kinase activity"/>
    <property type="evidence" value="ECO:0007669"/>
    <property type="project" value="InterPro"/>
</dbReference>
<accession>A0A5J4RGH4</accession>
<evidence type="ECO:0000256" key="4">
    <source>
        <dbReference type="ARBA" id="ARBA00022741"/>
    </source>
</evidence>
<sequence length="231" mass="26249">MKKITIAIDGFSSCGKSTMAKELAGQIGYVYMDSGAMYRAVTLYVIENGIIKENAIDEEKLRHHLTNNIQITFRLNPQTQSPDTYLNDINVEDKIRSMEVSAKVSPVSTLGFVRKAMVAQQQRAGKEKGIIMDGRDIGTVVFPDAELKVFVVASPEIRAQRRYDELKAKGKETGFDEILKNVKERDYIDQNREISPLRKADDAILLNNSQMTFTEQREWLLEQYHKALLKS</sequence>
<dbReference type="EMBL" id="SNRY01001149">
    <property type="protein sequence ID" value="KAA6333147.1"/>
    <property type="molecule type" value="Genomic_DNA"/>
</dbReference>
<dbReference type="CDD" id="cd02020">
    <property type="entry name" value="CMPK"/>
    <property type="match status" value="1"/>
</dbReference>
<evidence type="ECO:0000256" key="1">
    <source>
        <dbReference type="ARBA" id="ARBA00009427"/>
    </source>
</evidence>
<dbReference type="PANTHER" id="PTHR21299">
    <property type="entry name" value="CYTIDYLATE KINASE/PANTOATE-BETA-ALANINE LIGASE"/>
    <property type="match status" value="1"/>
</dbReference>
<dbReference type="SUPFAM" id="SSF52540">
    <property type="entry name" value="P-loop containing nucleoside triphosphate hydrolases"/>
    <property type="match status" value="1"/>
</dbReference>
<dbReference type="GO" id="GO:0036430">
    <property type="term" value="F:CMP kinase activity"/>
    <property type="evidence" value="ECO:0007669"/>
    <property type="project" value="RHEA"/>
</dbReference>
<dbReference type="NCBIfam" id="TIGR00017">
    <property type="entry name" value="cmk"/>
    <property type="match status" value="1"/>
</dbReference>
<dbReference type="EC" id="2.7.4.25" evidence="2"/>
<evidence type="ECO:0000259" key="9">
    <source>
        <dbReference type="Pfam" id="PF02224"/>
    </source>
</evidence>
<evidence type="ECO:0000256" key="3">
    <source>
        <dbReference type="ARBA" id="ARBA00022679"/>
    </source>
</evidence>
<dbReference type="InterPro" id="IPR011994">
    <property type="entry name" value="Cytidylate_kinase_dom"/>
</dbReference>
<dbReference type="HAMAP" id="MF_00238">
    <property type="entry name" value="Cytidyl_kinase_type1"/>
    <property type="match status" value="1"/>
</dbReference>
<organism evidence="10">
    <name type="scientific">termite gut metagenome</name>
    <dbReference type="NCBI Taxonomy" id="433724"/>
    <lineage>
        <taxon>unclassified sequences</taxon>
        <taxon>metagenomes</taxon>
        <taxon>organismal metagenomes</taxon>
    </lineage>
</organism>
<comment type="similarity">
    <text evidence="1">Belongs to the cytidylate kinase family. Type 1 subfamily.</text>
</comment>
<feature type="domain" description="Cytidylate kinase" evidence="9">
    <location>
        <begin position="6"/>
        <end position="225"/>
    </location>
</feature>
<dbReference type="PANTHER" id="PTHR21299:SF2">
    <property type="entry name" value="CYTIDYLATE KINASE"/>
    <property type="match status" value="1"/>
</dbReference>
<evidence type="ECO:0000256" key="5">
    <source>
        <dbReference type="ARBA" id="ARBA00022777"/>
    </source>
</evidence>
<keyword evidence="4" id="KW-0547">Nucleotide-binding</keyword>
<dbReference type="GO" id="GO:0005524">
    <property type="term" value="F:ATP binding"/>
    <property type="evidence" value="ECO:0007669"/>
    <property type="project" value="UniProtKB-KW"/>
</dbReference>
<evidence type="ECO:0000256" key="6">
    <source>
        <dbReference type="ARBA" id="ARBA00022840"/>
    </source>
</evidence>
<dbReference type="Gene3D" id="3.40.50.300">
    <property type="entry name" value="P-loop containing nucleotide triphosphate hydrolases"/>
    <property type="match status" value="1"/>
</dbReference>
<name>A0A5J4RGH4_9ZZZZ</name>
<keyword evidence="6" id="KW-0067">ATP-binding</keyword>
<dbReference type="InterPro" id="IPR003136">
    <property type="entry name" value="Cytidylate_kin"/>
</dbReference>
<evidence type="ECO:0000256" key="2">
    <source>
        <dbReference type="ARBA" id="ARBA00012906"/>
    </source>
</evidence>
<comment type="catalytic activity">
    <reaction evidence="8">
        <text>CMP + ATP = CDP + ADP</text>
        <dbReference type="Rhea" id="RHEA:11600"/>
        <dbReference type="ChEBI" id="CHEBI:30616"/>
        <dbReference type="ChEBI" id="CHEBI:58069"/>
        <dbReference type="ChEBI" id="CHEBI:60377"/>
        <dbReference type="ChEBI" id="CHEBI:456216"/>
        <dbReference type="EC" id="2.7.4.25"/>
    </reaction>
</comment>
<protein>
    <recommendedName>
        <fullName evidence="2">(d)CMP kinase</fullName>
        <ecNumber evidence="2">2.7.4.25</ecNumber>
    </recommendedName>
</protein>
<comment type="caution">
    <text evidence="10">The sequence shown here is derived from an EMBL/GenBank/DDBJ whole genome shotgun (WGS) entry which is preliminary data.</text>
</comment>
<dbReference type="Pfam" id="PF02224">
    <property type="entry name" value="Cytidylate_kin"/>
    <property type="match status" value="1"/>
</dbReference>
<dbReference type="InterPro" id="IPR027417">
    <property type="entry name" value="P-loop_NTPase"/>
</dbReference>
<evidence type="ECO:0000256" key="8">
    <source>
        <dbReference type="ARBA" id="ARBA00048478"/>
    </source>
</evidence>
<gene>
    <name evidence="10" type="ORF">EZS27_018411</name>
</gene>
<proteinExistence type="inferred from homology"/>
<dbReference type="AlphaFoldDB" id="A0A5J4RGH4"/>
<reference evidence="10" key="1">
    <citation type="submission" date="2019-03" db="EMBL/GenBank/DDBJ databases">
        <title>Single cell metagenomics reveals metabolic interactions within the superorganism composed of flagellate Streblomastix strix and complex community of Bacteroidetes bacteria on its surface.</title>
        <authorList>
            <person name="Treitli S.C."/>
            <person name="Kolisko M."/>
            <person name="Husnik F."/>
            <person name="Keeling P."/>
            <person name="Hampl V."/>
        </authorList>
    </citation>
    <scope>NUCLEOTIDE SEQUENCE</scope>
    <source>
        <strain evidence="10">STM</strain>
    </source>
</reference>
<dbReference type="GO" id="GO:0015949">
    <property type="term" value="P:nucleobase-containing small molecule interconversion"/>
    <property type="evidence" value="ECO:0007669"/>
    <property type="project" value="TreeGrafter"/>
</dbReference>
<comment type="catalytic activity">
    <reaction evidence="7">
        <text>dCMP + ATP = dCDP + ADP</text>
        <dbReference type="Rhea" id="RHEA:25094"/>
        <dbReference type="ChEBI" id="CHEBI:30616"/>
        <dbReference type="ChEBI" id="CHEBI:57566"/>
        <dbReference type="ChEBI" id="CHEBI:58593"/>
        <dbReference type="ChEBI" id="CHEBI:456216"/>
        <dbReference type="EC" id="2.7.4.25"/>
    </reaction>
</comment>
<evidence type="ECO:0000313" key="10">
    <source>
        <dbReference type="EMBL" id="KAA6333147.1"/>
    </source>
</evidence>
<dbReference type="GO" id="GO:0005829">
    <property type="term" value="C:cytosol"/>
    <property type="evidence" value="ECO:0007669"/>
    <property type="project" value="TreeGrafter"/>
</dbReference>